<dbReference type="EMBL" id="GBXM01022453">
    <property type="protein sequence ID" value="JAH86124.1"/>
    <property type="molecule type" value="Transcribed_RNA"/>
</dbReference>
<evidence type="ECO:0000313" key="2">
    <source>
        <dbReference type="EMBL" id="JAH86124.1"/>
    </source>
</evidence>
<name>A0A0E9W6W5_ANGAN</name>
<evidence type="ECO:0000256" key="1">
    <source>
        <dbReference type="SAM" id="SignalP"/>
    </source>
</evidence>
<accession>A0A0E9W6W5</accession>
<protein>
    <submittedName>
        <fullName evidence="2">Uncharacterized protein</fullName>
    </submittedName>
</protein>
<organism evidence="2">
    <name type="scientific">Anguilla anguilla</name>
    <name type="common">European freshwater eel</name>
    <name type="synonym">Muraena anguilla</name>
    <dbReference type="NCBI Taxonomy" id="7936"/>
    <lineage>
        <taxon>Eukaryota</taxon>
        <taxon>Metazoa</taxon>
        <taxon>Chordata</taxon>
        <taxon>Craniata</taxon>
        <taxon>Vertebrata</taxon>
        <taxon>Euteleostomi</taxon>
        <taxon>Actinopterygii</taxon>
        <taxon>Neopterygii</taxon>
        <taxon>Teleostei</taxon>
        <taxon>Anguilliformes</taxon>
        <taxon>Anguillidae</taxon>
        <taxon>Anguilla</taxon>
    </lineage>
</organism>
<feature type="signal peptide" evidence="1">
    <location>
        <begin position="1"/>
        <end position="26"/>
    </location>
</feature>
<reference evidence="2" key="2">
    <citation type="journal article" date="2015" name="Fish Shellfish Immunol.">
        <title>Early steps in the European eel (Anguilla anguilla)-Vibrio vulnificus interaction in the gills: Role of the RtxA13 toxin.</title>
        <authorList>
            <person name="Callol A."/>
            <person name="Pajuelo D."/>
            <person name="Ebbesson L."/>
            <person name="Teles M."/>
            <person name="MacKenzie S."/>
            <person name="Amaro C."/>
        </authorList>
    </citation>
    <scope>NUCLEOTIDE SEQUENCE</scope>
</reference>
<sequence>MIRQTGLLICLFPFTLLIEIPHQCNSIRVVSAHRSIYSYEKISQSWYVITF</sequence>
<feature type="chain" id="PRO_5002434108" evidence="1">
    <location>
        <begin position="27"/>
        <end position="51"/>
    </location>
</feature>
<keyword evidence="1" id="KW-0732">Signal</keyword>
<dbReference type="AlphaFoldDB" id="A0A0E9W6W5"/>
<proteinExistence type="predicted"/>
<reference evidence="2" key="1">
    <citation type="submission" date="2014-11" db="EMBL/GenBank/DDBJ databases">
        <authorList>
            <person name="Amaro Gonzalez C."/>
        </authorList>
    </citation>
    <scope>NUCLEOTIDE SEQUENCE</scope>
</reference>